<evidence type="ECO:0000313" key="7">
    <source>
        <dbReference type="Proteomes" id="UP000254219"/>
    </source>
</evidence>
<keyword evidence="6" id="KW-0238">DNA-binding</keyword>
<evidence type="ECO:0000313" key="3">
    <source>
        <dbReference type="EMBL" id="QPR03601.1"/>
    </source>
</evidence>
<reference evidence="7 8" key="1">
    <citation type="submission" date="2018-06" db="EMBL/GenBank/DDBJ databases">
        <authorList>
            <consortium name="Pathogen Informatics"/>
            <person name="Doyle S."/>
        </authorList>
    </citation>
    <scope>NUCLEOTIDE SEQUENCE [LARGE SCALE GENOMIC DNA]</scope>
    <source>
        <strain evidence="6 8">NCTC10082</strain>
        <strain evidence="4 7">NCTC11181</strain>
    </source>
</reference>
<gene>
    <name evidence="2" type="ORF">FTV93_13805</name>
    <name evidence="3" type="ORF">I6H02_18405</name>
    <name evidence="5" type="ORF">NCTC10082_01432</name>
    <name evidence="6" type="ORF">NCTC10082_03935</name>
    <name evidence="4" type="ORF">NCTC11181_01414</name>
</gene>
<dbReference type="EMBL" id="UFYN01000002">
    <property type="protein sequence ID" value="STD37209.1"/>
    <property type="molecule type" value="Genomic_DNA"/>
</dbReference>
<dbReference type="Pfam" id="PF04606">
    <property type="entry name" value="Ogr_Delta"/>
    <property type="match status" value="1"/>
</dbReference>
<reference evidence="2 9" key="2">
    <citation type="submission" date="2019-08" db="EMBL/GenBank/DDBJ databases">
        <title>Plasmid- and chromosome-located mcr-3 in mcr-1-positive Escherichia coli from diseased swine, Taiwan.</title>
        <authorList>
            <person name="Hsu C.-Y."/>
            <person name="Huang W.-C."/>
            <person name="Lauderdale T.-L."/>
        </authorList>
    </citation>
    <scope>NUCLEOTIDE SEQUENCE [LARGE SCALE GENOMIC DNA]</scope>
    <source>
        <strain evidence="2 9">NCYU-26-73</strain>
    </source>
</reference>
<evidence type="ECO:0000313" key="6">
    <source>
        <dbReference type="EMBL" id="STE71075.1"/>
    </source>
</evidence>
<dbReference type="EMBL" id="CP042615">
    <property type="protein sequence ID" value="QED74560.1"/>
    <property type="molecule type" value="Genomic_DNA"/>
</dbReference>
<dbReference type="GO" id="GO:0003677">
    <property type="term" value="F:DNA binding"/>
    <property type="evidence" value="ECO:0007669"/>
    <property type="project" value="UniProtKB-KW"/>
</dbReference>
<evidence type="ECO:0000313" key="2">
    <source>
        <dbReference type="EMBL" id="QED74560.1"/>
    </source>
</evidence>
<evidence type="ECO:0000313" key="10">
    <source>
        <dbReference type="Proteomes" id="UP000594864"/>
    </source>
</evidence>
<dbReference type="RefSeq" id="WP_001756195.1">
    <property type="nucleotide sequence ID" value="NZ_AP024114.1"/>
</dbReference>
<dbReference type="OrthoDB" id="6895359at2"/>
<dbReference type="Proteomes" id="UP000254219">
    <property type="component" value="Unassembled WGS sequence"/>
</dbReference>
<evidence type="ECO:0000313" key="8">
    <source>
        <dbReference type="Proteomes" id="UP000255164"/>
    </source>
</evidence>
<name>A0A0K4FFN5_ECOLX</name>
<evidence type="ECO:0000313" key="5">
    <source>
        <dbReference type="EMBL" id="STE03107.1"/>
    </source>
</evidence>
<evidence type="ECO:0000313" key="9">
    <source>
        <dbReference type="Proteomes" id="UP000321299"/>
    </source>
</evidence>
<dbReference type="EMBL" id="UFZA01000001">
    <property type="protein sequence ID" value="STE03107.1"/>
    <property type="molecule type" value="Genomic_DNA"/>
</dbReference>
<evidence type="ECO:0000259" key="1">
    <source>
        <dbReference type="Pfam" id="PF04606"/>
    </source>
</evidence>
<dbReference type="Proteomes" id="UP000594864">
    <property type="component" value="Chromosome"/>
</dbReference>
<dbReference type="AlphaFoldDB" id="A0A0K4FFN5"/>
<organism evidence="6 8">
    <name type="scientific">Escherichia coli</name>
    <dbReference type="NCBI Taxonomy" id="562"/>
    <lineage>
        <taxon>Bacteria</taxon>
        <taxon>Pseudomonadati</taxon>
        <taxon>Pseudomonadota</taxon>
        <taxon>Gammaproteobacteria</taxon>
        <taxon>Enterobacterales</taxon>
        <taxon>Enterobacteriaceae</taxon>
        <taxon>Escherichia</taxon>
    </lineage>
</organism>
<protein>
    <submittedName>
        <fullName evidence="6">DNA-binding transcriptional regulator prophage remnant</fullName>
    </submittedName>
    <submittedName>
        <fullName evidence="3">Ogr/Delta-like zinc finger family protein</fullName>
    </submittedName>
</protein>
<proteinExistence type="predicted"/>
<accession>A0A0K4FFN5</accession>
<evidence type="ECO:0000313" key="4">
    <source>
        <dbReference type="EMBL" id="STD37209.1"/>
    </source>
</evidence>
<dbReference type="EMBL" id="CP065611">
    <property type="protein sequence ID" value="QPR03601.1"/>
    <property type="molecule type" value="Genomic_DNA"/>
</dbReference>
<dbReference type="EMBL" id="UFZA01000002">
    <property type="protein sequence ID" value="STE71075.1"/>
    <property type="molecule type" value="Genomic_DNA"/>
</dbReference>
<reference evidence="3 10" key="4">
    <citation type="submission" date="2020-12" db="EMBL/GenBank/DDBJ databases">
        <title>FDA dAtabase for Regulatory Grade micrObial Sequences (FDA-ARGOS): Supporting development and validation of Infectious Disease Dx tests.</title>
        <authorList>
            <person name="Sproer C."/>
            <person name="Gronow S."/>
            <person name="Severitt S."/>
            <person name="Schroder I."/>
            <person name="Tallon L."/>
            <person name="Sadzewicz L."/>
            <person name="Zhao X."/>
            <person name="Boylan J."/>
            <person name="Ott S."/>
            <person name="Bowen H."/>
            <person name="Vavikolanu K."/>
            <person name="Mehta A."/>
            <person name="Aluvathingal J."/>
            <person name="Nadendla S."/>
            <person name="Lowell S."/>
            <person name="Myers T."/>
            <person name="Yan Y."/>
            <person name="Sichtig H."/>
        </authorList>
    </citation>
    <scope>NUCLEOTIDE SEQUENCE [LARGE SCALE GENOMIC DNA]</scope>
    <source>
        <strain evidence="3 10">FDAARGOS_945</strain>
    </source>
</reference>
<sequence length="60" mass="6901">MSFPCPACGASARTRGRSLEEHEQNIYRTYYQCNNIECGACFCTLESFVRITKRRKSKTS</sequence>
<feature type="domain" description="Zinc finger Ogr/Delta-type" evidence="1">
    <location>
        <begin position="5"/>
        <end position="51"/>
    </location>
</feature>
<dbReference type="Proteomes" id="UP000321299">
    <property type="component" value="Chromosome"/>
</dbReference>
<dbReference type="Proteomes" id="UP000255164">
    <property type="component" value="Unassembled WGS sequence"/>
</dbReference>
<reference evidence="2 9" key="3">
    <citation type="submission" date="2019-08" db="EMBL/GenBank/DDBJ databases">
        <authorList>
            <person name="Chen F.-J."/>
            <person name="Wu H.-C."/>
            <person name="Liao Y.-C."/>
            <person name="Kuo S.-C."/>
        </authorList>
    </citation>
    <scope>NUCLEOTIDE SEQUENCE [LARGE SCALE GENOMIC DNA]</scope>
    <source>
        <strain evidence="2 9">NCYU-26-73</strain>
    </source>
</reference>
<dbReference type="InterPro" id="IPR007684">
    <property type="entry name" value="Znf_Ogr/Delta"/>
</dbReference>